<evidence type="ECO:0000313" key="1">
    <source>
        <dbReference type="EMBL" id="RNB89871.1"/>
    </source>
</evidence>
<name>A0A3M8DQZ3_9BACL</name>
<organism evidence="1 2">
    <name type="scientific">Brevibacillus fluminis</name>
    <dbReference type="NCBI Taxonomy" id="511487"/>
    <lineage>
        <taxon>Bacteria</taxon>
        <taxon>Bacillati</taxon>
        <taxon>Bacillota</taxon>
        <taxon>Bacilli</taxon>
        <taxon>Bacillales</taxon>
        <taxon>Paenibacillaceae</taxon>
        <taxon>Brevibacillus</taxon>
    </lineage>
</organism>
<dbReference type="InterPro" id="IPR022555">
    <property type="entry name" value="DUF2577"/>
</dbReference>
<reference evidence="1 2" key="1">
    <citation type="submission" date="2018-10" db="EMBL/GenBank/DDBJ databases">
        <title>Phylogenomics of Brevibacillus.</title>
        <authorList>
            <person name="Dunlap C."/>
        </authorList>
    </citation>
    <scope>NUCLEOTIDE SEQUENCE [LARGE SCALE GENOMIC DNA]</scope>
    <source>
        <strain evidence="1 2">JCM 15716</strain>
    </source>
</reference>
<dbReference type="Pfam" id="PF10844">
    <property type="entry name" value="DUF2577"/>
    <property type="match status" value="1"/>
</dbReference>
<dbReference type="EMBL" id="RHHQ01000008">
    <property type="protein sequence ID" value="RNB89871.1"/>
    <property type="molecule type" value="Genomic_DNA"/>
</dbReference>
<keyword evidence="2" id="KW-1185">Reference proteome</keyword>
<dbReference type="Proteomes" id="UP000271031">
    <property type="component" value="Unassembled WGS sequence"/>
</dbReference>
<dbReference type="AlphaFoldDB" id="A0A3M8DQZ3"/>
<evidence type="ECO:0000313" key="2">
    <source>
        <dbReference type="Proteomes" id="UP000271031"/>
    </source>
</evidence>
<dbReference type="OrthoDB" id="2883419at2"/>
<sequence length="167" mass="17971">MICVRSAATGGSSLSSIGQLIKQFCLQTIQSMKLTSLMEGEVVSAPPELKVKLKGNDKLIIPKELLVVAEHLTKEYKRELKVETKGKADLQGGMPSVTLTPIPSPISHTHAATALSVSAGDFSLKQGEAKMEYASELKAGDKVMVISFEGGQKFFIMDRIVSYAKGE</sequence>
<protein>
    <submittedName>
        <fullName evidence="1">DUF2577 domain-containing protein</fullName>
    </submittedName>
</protein>
<proteinExistence type="predicted"/>
<gene>
    <name evidence="1" type="ORF">EDM56_11985</name>
</gene>
<accession>A0A3M8DQZ3</accession>
<comment type="caution">
    <text evidence="1">The sequence shown here is derived from an EMBL/GenBank/DDBJ whole genome shotgun (WGS) entry which is preliminary data.</text>
</comment>